<dbReference type="Proteomes" id="UP000199134">
    <property type="component" value="Unassembled WGS sequence"/>
</dbReference>
<dbReference type="PROSITE" id="PS51257">
    <property type="entry name" value="PROKAR_LIPOPROTEIN"/>
    <property type="match status" value="1"/>
</dbReference>
<accession>A0A1G7ZJV5</accession>
<reference evidence="3 6" key="2">
    <citation type="submission" date="2016-10" db="EMBL/GenBank/DDBJ databases">
        <authorList>
            <person name="de Groot N.N."/>
        </authorList>
    </citation>
    <scope>NUCLEOTIDE SEQUENCE [LARGE SCALE GENOMIC DNA]</scope>
    <source>
        <strain evidence="6">BP1-145</strain>
        <strain evidence="3">BP1-148</strain>
    </source>
</reference>
<dbReference type="AlphaFoldDB" id="A0A1H0EAE1"/>
<dbReference type="RefSeq" id="WP_143005671.1">
    <property type="nucleotide sequence ID" value="NZ_CP091790.1"/>
</dbReference>
<keyword evidence="5" id="KW-1185">Reference proteome</keyword>
<dbReference type="PROSITE" id="PS50082">
    <property type="entry name" value="WD_REPEATS_2"/>
    <property type="match status" value="1"/>
</dbReference>
<keyword evidence="1" id="KW-0853">WD repeat</keyword>
<dbReference type="OrthoDB" id="414967at2"/>
<name>A0A1H0EAE1_9BACT</name>
<dbReference type="SUPFAM" id="SSF50978">
    <property type="entry name" value="WD40 repeat-like"/>
    <property type="match status" value="1"/>
</dbReference>
<feature type="region of interest" description="Disordered" evidence="2">
    <location>
        <begin position="108"/>
        <end position="135"/>
    </location>
</feature>
<evidence type="ECO:0000313" key="4">
    <source>
        <dbReference type="EMBL" id="SDN79394.1"/>
    </source>
</evidence>
<gene>
    <name evidence="4" type="ORF">SAMN04487900_10371</name>
    <name evidence="3" type="ORF">SAMN04487901_11619</name>
</gene>
<organism evidence="4 6">
    <name type="scientific">Prevotella communis</name>
    <dbReference type="NCBI Taxonomy" id="2913614"/>
    <lineage>
        <taxon>Bacteria</taxon>
        <taxon>Pseudomonadati</taxon>
        <taxon>Bacteroidota</taxon>
        <taxon>Bacteroidia</taxon>
        <taxon>Bacteroidales</taxon>
        <taxon>Prevotellaceae</taxon>
        <taxon>Prevotella</taxon>
    </lineage>
</organism>
<dbReference type="Gene3D" id="2.130.10.10">
    <property type="entry name" value="YVTN repeat-like/Quinoprotein amine dehydrogenase"/>
    <property type="match status" value="1"/>
</dbReference>
<accession>A0A1H0EAE1</accession>
<dbReference type="InterPro" id="IPR036322">
    <property type="entry name" value="WD40_repeat_dom_sf"/>
</dbReference>
<dbReference type="InterPro" id="IPR015943">
    <property type="entry name" value="WD40/YVTN_repeat-like_dom_sf"/>
</dbReference>
<sequence>MKELIRNNMLWGIACAALGTGCAVGFSCYYFEKEKTAELEQQLAVMSQKEHRAVIDQSINKQMEEIAYEQKRISDERTVEAKKQAEIAEEEKQSAIIAQNQARASEEIARKERDNAEAQSKEAKRQAEIANDQRKTAELNKRVADTLSYIALGRSLASMGSNQYQSGGNKELAKRLVFASYWLTKTYGSRNDLYHVSVIQALMEVSDSKTTWNNLHKGGITGIFFVPNKEKELVTVSSYGEIYRHVNQDDKLKTHNLFSNSALDFRSVYVDKAGTIYAASHTGHLVVIPANGKAQQVVLSDISHPMALDMYNDDMLVVVGEHSVALFNTKTHQQQGTLRVNAKITALGRINKHPYLFDEQGYMHEMVSTDKLDSKRKPTAVKGIVTAFARSDNKGINTYGTSDGKIYVEEKNGRIKELVGHRSRITRLKVNGNQLYSSSYDGKMNLWLYENEKVEPIQLFQSDQSDGWIRYFNINNKKTHLWSGDNNGNLTETLVSVDVMVNRLKAHLLTEEQWDNYIGKSASYKMFINSVKGGEK</sequence>
<evidence type="ECO:0000313" key="3">
    <source>
        <dbReference type="EMBL" id="SDH08380.1"/>
    </source>
</evidence>
<evidence type="ECO:0000256" key="1">
    <source>
        <dbReference type="PROSITE-ProRule" id="PRU00221"/>
    </source>
</evidence>
<evidence type="ECO:0008006" key="7">
    <source>
        <dbReference type="Google" id="ProtNLM"/>
    </source>
</evidence>
<dbReference type="STRING" id="645274.SAMN04487901_11619"/>
<feature type="repeat" description="WD" evidence="1">
    <location>
        <begin position="418"/>
        <end position="447"/>
    </location>
</feature>
<evidence type="ECO:0000256" key="2">
    <source>
        <dbReference type="SAM" id="MobiDB-lite"/>
    </source>
</evidence>
<reference evidence="4 5" key="1">
    <citation type="submission" date="2016-10" db="EMBL/GenBank/DDBJ databases">
        <authorList>
            <person name="Varghese N."/>
            <person name="Submissions S."/>
        </authorList>
    </citation>
    <scope>NUCLEOTIDE SEQUENCE</scope>
    <source>
        <strain evidence="4">BP1-145</strain>
        <strain evidence="5">BP1-148</strain>
    </source>
</reference>
<dbReference type="EMBL" id="FNIW01000003">
    <property type="protein sequence ID" value="SDN79394.1"/>
    <property type="molecule type" value="Genomic_DNA"/>
</dbReference>
<dbReference type="InterPro" id="IPR001680">
    <property type="entry name" value="WD40_rpt"/>
</dbReference>
<dbReference type="EMBL" id="FNCQ01000016">
    <property type="protein sequence ID" value="SDH08380.1"/>
    <property type="molecule type" value="Genomic_DNA"/>
</dbReference>
<protein>
    <recommendedName>
        <fullName evidence="7">WD40 repeat</fullName>
    </recommendedName>
</protein>
<dbReference type="Proteomes" id="UP000198779">
    <property type="component" value="Unassembled WGS sequence"/>
</dbReference>
<evidence type="ECO:0000313" key="5">
    <source>
        <dbReference type="Proteomes" id="UP000198779"/>
    </source>
</evidence>
<proteinExistence type="predicted"/>
<evidence type="ECO:0000313" key="6">
    <source>
        <dbReference type="Proteomes" id="UP000199134"/>
    </source>
</evidence>